<dbReference type="EMBL" id="CAJVPG010000055">
    <property type="protein sequence ID" value="CAG8289897.1"/>
    <property type="molecule type" value="Genomic_DNA"/>
</dbReference>
<keyword evidence="1" id="KW-0812">Transmembrane</keyword>
<evidence type="ECO:0000313" key="3">
    <source>
        <dbReference type="Proteomes" id="UP001152649"/>
    </source>
</evidence>
<reference evidence="2" key="1">
    <citation type="submission" date="2021-07" db="EMBL/GenBank/DDBJ databases">
        <authorList>
            <person name="Branca A.L. A."/>
        </authorList>
    </citation>
    <scope>NUCLEOTIDE SEQUENCE</scope>
</reference>
<protein>
    <submittedName>
        <fullName evidence="2">Uncharacterized protein</fullName>
    </submittedName>
</protein>
<sequence length="568" mass="63482">MMRSERNSRNHPYEPARLLEESSEEQIATTTEYKRHSIFSHHEWLLEVGSCILAVVCLVGIAGILLYMNNKPLSEWVTFPSLNASISVLTTTCTGLFMFSVSEFIGQYKWVYFKEEPRRLADFEKFDKASRGAWGSLKVISTMTPSLVTVGAIITLMRFAFPSFIQQVVSIAPRDISTGLANSASFGYAHSYNHLDKYSTPSGLANAAVEAYPQDPGMQSAIIQGLYGVTPIEPFKCPGACNWTETHISLGFKAECRNVTQETLKTAICERSEYREKCNMTTPGGIGLASQYILTEHATAYNMNVTALASKQSIEGQLQDLPEIARFAIYRSTPDASYRVHDINITDCSLFLAVYAYSDIQTNGSNISFVRREVDFGVENAWQWPTAKLSSLHTNETTNGDVHIPALEMNYITFMALRNFLMSTTIVTEWLEGGFKNPNLGVSAALRGDVDLTKRFEGMAIAMTNYLRYGTNGLTADGLVIQSVPWVSINWWWFLLPAVTMILIILLTVITLVQNRESRRVPLWKSSALAVLECRLQLYDEKLGSLQSAGRGVDEIEKEAKKIKVYLP</sequence>
<dbReference type="PANTHER" id="PTHR35394:SF5">
    <property type="entry name" value="DUF3176 DOMAIN-CONTAINING PROTEIN"/>
    <property type="match status" value="1"/>
</dbReference>
<comment type="caution">
    <text evidence="2">The sequence shown here is derived from an EMBL/GenBank/DDBJ whole genome shotgun (WGS) entry which is preliminary data.</text>
</comment>
<name>A0A9W4N8H6_9EURO</name>
<dbReference type="OrthoDB" id="5440at2759"/>
<dbReference type="PANTHER" id="PTHR35394">
    <property type="entry name" value="DUF3176 DOMAIN-CONTAINING PROTEIN"/>
    <property type="match status" value="1"/>
</dbReference>
<keyword evidence="1" id="KW-1133">Transmembrane helix</keyword>
<dbReference type="Pfam" id="PF11374">
    <property type="entry name" value="DUF3176"/>
    <property type="match status" value="1"/>
</dbReference>
<proteinExistence type="predicted"/>
<organism evidence="2 3">
    <name type="scientific">Penicillium salamii</name>
    <dbReference type="NCBI Taxonomy" id="1612424"/>
    <lineage>
        <taxon>Eukaryota</taxon>
        <taxon>Fungi</taxon>
        <taxon>Dikarya</taxon>
        <taxon>Ascomycota</taxon>
        <taxon>Pezizomycotina</taxon>
        <taxon>Eurotiomycetes</taxon>
        <taxon>Eurotiomycetidae</taxon>
        <taxon>Eurotiales</taxon>
        <taxon>Aspergillaceae</taxon>
        <taxon>Penicillium</taxon>
    </lineage>
</organism>
<evidence type="ECO:0000256" key="1">
    <source>
        <dbReference type="SAM" id="Phobius"/>
    </source>
</evidence>
<dbReference type="AlphaFoldDB" id="A0A9W4N8H6"/>
<dbReference type="InterPro" id="IPR021514">
    <property type="entry name" value="DUF3176"/>
</dbReference>
<feature type="transmembrane region" description="Helical" evidence="1">
    <location>
        <begin position="491"/>
        <end position="513"/>
    </location>
</feature>
<dbReference type="Proteomes" id="UP001152649">
    <property type="component" value="Unassembled WGS sequence"/>
</dbReference>
<keyword evidence="3" id="KW-1185">Reference proteome</keyword>
<gene>
    <name evidence="2" type="ORF">PSALAMII_LOCUS1614</name>
</gene>
<feature type="transmembrane region" description="Helical" evidence="1">
    <location>
        <begin position="44"/>
        <end position="66"/>
    </location>
</feature>
<feature type="transmembrane region" description="Helical" evidence="1">
    <location>
        <begin position="86"/>
        <end position="105"/>
    </location>
</feature>
<keyword evidence="1" id="KW-0472">Membrane</keyword>
<evidence type="ECO:0000313" key="2">
    <source>
        <dbReference type="EMBL" id="CAG8289897.1"/>
    </source>
</evidence>
<accession>A0A9W4N8H6</accession>
<feature type="transmembrane region" description="Helical" evidence="1">
    <location>
        <begin position="139"/>
        <end position="161"/>
    </location>
</feature>